<reference evidence="1" key="1">
    <citation type="submission" date="2021-06" db="EMBL/GenBank/DDBJ databases">
        <authorList>
            <person name="Kallberg Y."/>
            <person name="Tangrot J."/>
            <person name="Rosling A."/>
        </authorList>
    </citation>
    <scope>NUCLEOTIDE SEQUENCE</scope>
    <source>
        <strain evidence="1">AU212A</strain>
    </source>
</reference>
<gene>
    <name evidence="1" type="ORF">SCALOS_LOCUS9669</name>
</gene>
<accession>A0ACA9NV91</accession>
<proteinExistence type="predicted"/>
<comment type="caution">
    <text evidence="1">The sequence shown here is derived from an EMBL/GenBank/DDBJ whole genome shotgun (WGS) entry which is preliminary data.</text>
</comment>
<evidence type="ECO:0000313" key="1">
    <source>
        <dbReference type="EMBL" id="CAG8679156.1"/>
    </source>
</evidence>
<organism evidence="1 2">
    <name type="scientific">Scutellospora calospora</name>
    <dbReference type="NCBI Taxonomy" id="85575"/>
    <lineage>
        <taxon>Eukaryota</taxon>
        <taxon>Fungi</taxon>
        <taxon>Fungi incertae sedis</taxon>
        <taxon>Mucoromycota</taxon>
        <taxon>Glomeromycotina</taxon>
        <taxon>Glomeromycetes</taxon>
        <taxon>Diversisporales</taxon>
        <taxon>Gigasporaceae</taxon>
        <taxon>Scutellospora</taxon>
    </lineage>
</organism>
<dbReference type="Proteomes" id="UP000789860">
    <property type="component" value="Unassembled WGS sequence"/>
</dbReference>
<feature type="non-terminal residue" evidence="1">
    <location>
        <position position="85"/>
    </location>
</feature>
<evidence type="ECO:0000313" key="2">
    <source>
        <dbReference type="Proteomes" id="UP000789860"/>
    </source>
</evidence>
<feature type="non-terminal residue" evidence="1">
    <location>
        <position position="1"/>
    </location>
</feature>
<keyword evidence="2" id="KW-1185">Reference proteome</keyword>
<protein>
    <submittedName>
        <fullName evidence="1">10662_t:CDS:1</fullName>
    </submittedName>
</protein>
<dbReference type="EMBL" id="CAJVPM010031175">
    <property type="protein sequence ID" value="CAG8679156.1"/>
    <property type="molecule type" value="Genomic_DNA"/>
</dbReference>
<name>A0ACA9NV91_9GLOM</name>
<sequence length="85" mass="9423">DLDIKEAVAMWGSENHYPSEAVFVPRPGKINDEDDGVLLSIVFDSENNKSLLLILDARTMNELARADLPQVVPLSFGHGAFKRID</sequence>